<gene>
    <name evidence="5" type="ORF">Dsi01nite_076990</name>
</gene>
<dbReference type="InterPro" id="IPR002068">
    <property type="entry name" value="A-crystallin/Hsp20_dom"/>
</dbReference>
<evidence type="ECO:0000313" key="6">
    <source>
        <dbReference type="Proteomes" id="UP000660611"/>
    </source>
</evidence>
<feature type="compositionally biased region" description="Low complexity" evidence="3">
    <location>
        <begin position="142"/>
        <end position="182"/>
    </location>
</feature>
<reference evidence="5" key="1">
    <citation type="submission" date="2021-01" db="EMBL/GenBank/DDBJ databases">
        <title>Whole genome shotgun sequence of Dactylosporangium siamense NBRC 106093.</title>
        <authorList>
            <person name="Komaki H."/>
            <person name="Tamura T."/>
        </authorList>
    </citation>
    <scope>NUCLEOTIDE SEQUENCE</scope>
    <source>
        <strain evidence="5">NBRC 106093</strain>
    </source>
</reference>
<dbReference type="SUPFAM" id="SSF49764">
    <property type="entry name" value="HSP20-like chaperones"/>
    <property type="match status" value="1"/>
</dbReference>
<dbReference type="Pfam" id="PF00011">
    <property type="entry name" value="HSP20"/>
    <property type="match status" value="1"/>
</dbReference>
<accession>A0A919PW35</accession>
<feature type="region of interest" description="Disordered" evidence="3">
    <location>
        <begin position="142"/>
        <end position="231"/>
    </location>
</feature>
<sequence>MAAYIPSSLGDTPMAFLVTRPGRAFTFPAAAMPRIGGVPVDIEETADAYLVDLDLPDVDAADVRIDLRDNEIRVAGSYRARVRGGMMHHHARQEGEFEYLIALPGNIDDDRVEANLDSGVLTVIAPKARGEQTRRITVQAAQPQLGQQAKQGAGQPAPQGQQAGGRPQQQAQGQPQQGTQGRPQHETRPADTPAAQAKQMREGQSRPGPASQQAGSTGTGSTGQVGRSGMS</sequence>
<evidence type="ECO:0000259" key="4">
    <source>
        <dbReference type="PROSITE" id="PS01031"/>
    </source>
</evidence>
<dbReference type="Proteomes" id="UP000660611">
    <property type="component" value="Unassembled WGS sequence"/>
</dbReference>
<proteinExistence type="inferred from homology"/>
<organism evidence="5 6">
    <name type="scientific">Dactylosporangium siamense</name>
    <dbReference type="NCBI Taxonomy" id="685454"/>
    <lineage>
        <taxon>Bacteria</taxon>
        <taxon>Bacillati</taxon>
        <taxon>Actinomycetota</taxon>
        <taxon>Actinomycetes</taxon>
        <taxon>Micromonosporales</taxon>
        <taxon>Micromonosporaceae</taxon>
        <taxon>Dactylosporangium</taxon>
    </lineage>
</organism>
<evidence type="ECO:0000313" key="5">
    <source>
        <dbReference type="EMBL" id="GIG49658.1"/>
    </source>
</evidence>
<dbReference type="AlphaFoldDB" id="A0A919PW35"/>
<dbReference type="CDD" id="cd06464">
    <property type="entry name" value="ACD_sHsps-like"/>
    <property type="match status" value="1"/>
</dbReference>
<protein>
    <recommendedName>
        <fullName evidence="4">SHSP domain-containing protein</fullName>
    </recommendedName>
</protein>
<dbReference type="Gene3D" id="2.60.40.790">
    <property type="match status" value="1"/>
</dbReference>
<dbReference type="PROSITE" id="PS01031">
    <property type="entry name" value="SHSP"/>
    <property type="match status" value="1"/>
</dbReference>
<dbReference type="InterPro" id="IPR008978">
    <property type="entry name" value="HSP20-like_chaperone"/>
</dbReference>
<dbReference type="PANTHER" id="PTHR11527">
    <property type="entry name" value="HEAT-SHOCK PROTEIN 20 FAMILY MEMBER"/>
    <property type="match status" value="1"/>
</dbReference>
<dbReference type="InterPro" id="IPR031107">
    <property type="entry name" value="Small_HSP"/>
</dbReference>
<evidence type="ECO:0000256" key="1">
    <source>
        <dbReference type="PROSITE-ProRule" id="PRU00285"/>
    </source>
</evidence>
<comment type="similarity">
    <text evidence="1 2">Belongs to the small heat shock protein (HSP20) family.</text>
</comment>
<keyword evidence="6" id="KW-1185">Reference proteome</keyword>
<comment type="caution">
    <text evidence="5">The sequence shown here is derived from an EMBL/GenBank/DDBJ whole genome shotgun (WGS) entry which is preliminary data.</text>
</comment>
<feature type="domain" description="SHSP" evidence="4">
    <location>
        <begin position="31"/>
        <end position="141"/>
    </location>
</feature>
<evidence type="ECO:0000256" key="2">
    <source>
        <dbReference type="RuleBase" id="RU003616"/>
    </source>
</evidence>
<name>A0A919PW35_9ACTN</name>
<evidence type="ECO:0000256" key="3">
    <source>
        <dbReference type="SAM" id="MobiDB-lite"/>
    </source>
</evidence>
<dbReference type="EMBL" id="BONQ01000122">
    <property type="protein sequence ID" value="GIG49658.1"/>
    <property type="molecule type" value="Genomic_DNA"/>
</dbReference>